<proteinExistence type="predicted"/>
<evidence type="ECO:0000256" key="1">
    <source>
        <dbReference type="SAM" id="MobiDB-lite"/>
    </source>
</evidence>
<organism evidence="3 4">
    <name type="scientific">Gryllotalpicola daejeonensis</name>
    <dbReference type="NCBI Taxonomy" id="993087"/>
    <lineage>
        <taxon>Bacteria</taxon>
        <taxon>Bacillati</taxon>
        <taxon>Actinomycetota</taxon>
        <taxon>Actinomycetes</taxon>
        <taxon>Micrococcales</taxon>
        <taxon>Microbacteriaceae</taxon>
        <taxon>Gryllotalpicola</taxon>
    </lineage>
</organism>
<dbReference type="RefSeq" id="WP_344789752.1">
    <property type="nucleotide sequence ID" value="NZ_BAABBV010000001.1"/>
</dbReference>
<comment type="caution">
    <text evidence="3">The sequence shown here is derived from an EMBL/GenBank/DDBJ whole genome shotgun (WGS) entry which is preliminary data.</text>
</comment>
<name>A0ABP7ZCT0_9MICO</name>
<reference evidence="3" key="1">
    <citation type="journal article" date="2014" name="Int. J. Syst. Evol. Microbiol.">
        <title>Complete genome of a new Firmicutes species belonging to the dominant human colonic microbiota ('Ruminococcus bicirculans') reveals two chromosomes and a selective capacity to utilize plant glucans.</title>
        <authorList>
            <consortium name="NISC Comparative Sequencing Program"/>
            <person name="Wegmann U."/>
            <person name="Louis P."/>
            <person name="Goesmann A."/>
            <person name="Henrissat B."/>
            <person name="Duncan S.H."/>
            <person name="Flint H.J."/>
        </authorList>
    </citation>
    <scope>NUCLEOTIDE SEQUENCE</scope>
    <source>
        <strain evidence="3">JCM 17590</strain>
    </source>
</reference>
<keyword evidence="2" id="KW-0472">Membrane</keyword>
<sequence length="650" mass="66612">MNGIRERVARTLRRETGSSDPILVLGVIATGLVLISLTFGIVKELVQFTANYTATQQASTTFAQAQRAFADEMAGSTSVTVADGKNGAGQAVTIFTPMPANAAGDVCQVSTWQATSEDAGEQAGLGQDKNLGKQIVLEETVRLSKSSACNAIPSGSGTSVLRIPGWTAFPTWTFKNPVGSTVTWKAGAVSKVTADAATKKQGYATAAEMADKQLATVTMSGTLDLPIGKKTTEQLSGHGARKPVVSSSPSAPETLPGRLLFAPQGTPTAKAATSGFAKVAGEVQGINVAATRGAPSECGALPYYSVKLTVTPVTPSGTATSFTASDAFDATKTKGSVGLGAGGRVKVAETLTCPPVSDGGNQSGTPKAVTVTYTQPLPAPTVTITEISPSKWKASWDKVSSLTTTFTITEKEAGSAFATATTSATSVTFTTPAPAYGTTVSVTVKAAAGVLTSSGSAKSGVVSWPAATWSPTLHDTGVTGEQPQNHSPYVTGSGCPSGTGTQVEAFDSGIGAYSGWVSGTSAGYSMSEAYSTSYLAVGEVRCATPYSISGETTTSVAWTTHAPPPPPPVAHYGVGGDVCAPPNYIPPSDTRERLNEVNHECYVQTAKQTYDQFGNPLGWSDWEPSDPGTPVGPWLCSGDDLTAGGYCKND</sequence>
<dbReference type="EMBL" id="BAABBV010000001">
    <property type="protein sequence ID" value="GAA4153829.1"/>
    <property type="molecule type" value="Genomic_DNA"/>
</dbReference>
<protein>
    <submittedName>
        <fullName evidence="3">Uncharacterized protein</fullName>
    </submittedName>
</protein>
<keyword evidence="2" id="KW-0812">Transmembrane</keyword>
<evidence type="ECO:0000256" key="2">
    <source>
        <dbReference type="SAM" id="Phobius"/>
    </source>
</evidence>
<evidence type="ECO:0000313" key="4">
    <source>
        <dbReference type="Proteomes" id="UP001415169"/>
    </source>
</evidence>
<evidence type="ECO:0000313" key="3">
    <source>
        <dbReference type="EMBL" id="GAA4153829.1"/>
    </source>
</evidence>
<gene>
    <name evidence="3" type="ORF">GCM10022286_00700</name>
</gene>
<accession>A0ABP7ZCT0</accession>
<feature type="transmembrane region" description="Helical" evidence="2">
    <location>
        <begin position="21"/>
        <end position="42"/>
    </location>
</feature>
<feature type="region of interest" description="Disordered" evidence="1">
    <location>
        <begin position="233"/>
        <end position="254"/>
    </location>
</feature>
<keyword evidence="2" id="KW-1133">Transmembrane helix</keyword>
<keyword evidence="4" id="KW-1185">Reference proteome</keyword>
<reference evidence="3" key="2">
    <citation type="submission" date="2023-12" db="EMBL/GenBank/DDBJ databases">
        <authorList>
            <person name="Sun Q."/>
            <person name="Inoue M."/>
        </authorList>
    </citation>
    <scope>NUCLEOTIDE SEQUENCE</scope>
    <source>
        <strain evidence="3">JCM 17590</strain>
    </source>
</reference>
<feature type="region of interest" description="Disordered" evidence="1">
    <location>
        <begin position="476"/>
        <end position="496"/>
    </location>
</feature>
<dbReference type="Proteomes" id="UP001415169">
    <property type="component" value="Unassembled WGS sequence"/>
</dbReference>